<dbReference type="GO" id="GO:0046076">
    <property type="term" value="P:dTTP catabolic process"/>
    <property type="evidence" value="ECO:0007669"/>
    <property type="project" value="TreeGrafter"/>
</dbReference>
<evidence type="ECO:0000259" key="1">
    <source>
        <dbReference type="Pfam" id="PF03819"/>
    </source>
</evidence>
<dbReference type="PANTHER" id="PTHR30522">
    <property type="entry name" value="NUCLEOSIDE TRIPHOSPHATE PYROPHOSPHOHYDROLASE"/>
    <property type="match status" value="1"/>
</dbReference>
<name>A0A9W6Z946_9STRA</name>
<dbReference type="OrthoDB" id="197698at2759"/>
<sequence>MENLVKELGEDCPWTKEVSPTVMLGWLKSECKEVASEIREAIKNPSSNLTSLKSELGDILFDAHMLNSICSRTFSFPPTETFEMGCKKVERRTPYMKSWGDGRNAETMEEAERIWQEVKRMEKKEEETVRAEDETSPSTGIQSKISNMCSNFDLDCGTNGTLLIASAWAAGVGCGVLGFRYLQIHAASAKSAA</sequence>
<protein>
    <recommendedName>
        <fullName evidence="1">NTP pyrophosphohydrolase MazG-like domain-containing protein</fullName>
    </recommendedName>
</protein>
<dbReference type="PANTHER" id="PTHR30522:SF0">
    <property type="entry name" value="NUCLEOSIDE TRIPHOSPHATE PYROPHOSPHOHYDROLASE"/>
    <property type="match status" value="1"/>
</dbReference>
<evidence type="ECO:0000313" key="2">
    <source>
        <dbReference type="EMBL" id="GMH46299.1"/>
    </source>
</evidence>
<dbReference type="AlphaFoldDB" id="A0A9W6Z946"/>
<dbReference type="Pfam" id="PF03819">
    <property type="entry name" value="MazG"/>
    <property type="match status" value="1"/>
</dbReference>
<dbReference type="InterPro" id="IPR004518">
    <property type="entry name" value="MazG-like_dom"/>
</dbReference>
<reference evidence="2" key="1">
    <citation type="submission" date="2022-07" db="EMBL/GenBank/DDBJ databases">
        <title>Genome analysis of Parmales, a sister group of diatoms, reveals the evolutionary specialization of diatoms from phago-mixotrophs to photoautotrophs.</title>
        <authorList>
            <person name="Ban H."/>
            <person name="Sato S."/>
            <person name="Yoshikawa S."/>
            <person name="Kazumasa Y."/>
            <person name="Nakamura Y."/>
            <person name="Ichinomiya M."/>
            <person name="Saitoh K."/>
            <person name="Sato N."/>
            <person name="Blanc-Mathieu R."/>
            <person name="Endo H."/>
            <person name="Kuwata A."/>
            <person name="Ogata H."/>
        </authorList>
    </citation>
    <scope>NUCLEOTIDE SEQUENCE</scope>
</reference>
<accession>A0A9W6Z946</accession>
<dbReference type="InterPro" id="IPR011551">
    <property type="entry name" value="NTP_PyrPHydrolase_MazG"/>
</dbReference>
<dbReference type="Gene3D" id="1.10.287.1080">
    <property type="entry name" value="MazG-like"/>
    <property type="match status" value="1"/>
</dbReference>
<dbReference type="GO" id="GO:0046052">
    <property type="term" value="P:UTP catabolic process"/>
    <property type="evidence" value="ECO:0007669"/>
    <property type="project" value="TreeGrafter"/>
</dbReference>
<dbReference type="EMBL" id="BRXZ01003016">
    <property type="protein sequence ID" value="GMH46299.1"/>
    <property type="molecule type" value="Genomic_DNA"/>
</dbReference>
<feature type="domain" description="NTP pyrophosphohydrolase MazG-like" evidence="1">
    <location>
        <begin position="20"/>
        <end position="95"/>
    </location>
</feature>
<dbReference type="GO" id="GO:0046047">
    <property type="term" value="P:TTP catabolic process"/>
    <property type="evidence" value="ECO:0007669"/>
    <property type="project" value="TreeGrafter"/>
</dbReference>
<dbReference type="GO" id="GO:0046081">
    <property type="term" value="P:dUTP catabolic process"/>
    <property type="evidence" value="ECO:0007669"/>
    <property type="project" value="TreeGrafter"/>
</dbReference>
<evidence type="ECO:0000313" key="3">
    <source>
        <dbReference type="Proteomes" id="UP001165082"/>
    </source>
</evidence>
<keyword evidence="3" id="KW-1185">Reference proteome</keyword>
<gene>
    <name evidence="2" type="ORF">TrRE_jg10635</name>
</gene>
<dbReference type="GO" id="GO:0047429">
    <property type="term" value="F:nucleoside triphosphate diphosphatase activity"/>
    <property type="evidence" value="ECO:0007669"/>
    <property type="project" value="TreeGrafter"/>
</dbReference>
<dbReference type="Proteomes" id="UP001165082">
    <property type="component" value="Unassembled WGS sequence"/>
</dbReference>
<dbReference type="GO" id="GO:0046061">
    <property type="term" value="P:dATP catabolic process"/>
    <property type="evidence" value="ECO:0007669"/>
    <property type="project" value="TreeGrafter"/>
</dbReference>
<proteinExistence type="predicted"/>
<dbReference type="GO" id="GO:0006203">
    <property type="term" value="P:dGTP catabolic process"/>
    <property type="evidence" value="ECO:0007669"/>
    <property type="project" value="TreeGrafter"/>
</dbReference>
<organism evidence="2 3">
    <name type="scientific">Triparma retinervis</name>
    <dbReference type="NCBI Taxonomy" id="2557542"/>
    <lineage>
        <taxon>Eukaryota</taxon>
        <taxon>Sar</taxon>
        <taxon>Stramenopiles</taxon>
        <taxon>Ochrophyta</taxon>
        <taxon>Bolidophyceae</taxon>
        <taxon>Parmales</taxon>
        <taxon>Triparmaceae</taxon>
        <taxon>Triparma</taxon>
    </lineage>
</organism>
<dbReference type="SUPFAM" id="SSF101386">
    <property type="entry name" value="all-alpha NTP pyrophosphatases"/>
    <property type="match status" value="1"/>
</dbReference>
<comment type="caution">
    <text evidence="2">The sequence shown here is derived from an EMBL/GenBank/DDBJ whole genome shotgun (WGS) entry which is preliminary data.</text>
</comment>